<dbReference type="RefSeq" id="WP_068771812.1">
    <property type="nucleotide sequence ID" value="NZ_CP109796.1"/>
</dbReference>
<feature type="domain" description="Inosine/uridine-preferring nucleoside hydrolase" evidence="3">
    <location>
        <begin position="14"/>
        <end position="284"/>
    </location>
</feature>
<dbReference type="PANTHER" id="PTHR12304">
    <property type="entry name" value="INOSINE-URIDINE PREFERRING NUCLEOSIDE HYDROLASE"/>
    <property type="match status" value="1"/>
</dbReference>
<dbReference type="GO" id="GO:0006508">
    <property type="term" value="P:proteolysis"/>
    <property type="evidence" value="ECO:0007669"/>
    <property type="project" value="InterPro"/>
</dbReference>
<dbReference type="GO" id="GO:0008477">
    <property type="term" value="F:purine nucleosidase activity"/>
    <property type="evidence" value="ECO:0007669"/>
    <property type="project" value="TreeGrafter"/>
</dbReference>
<keyword evidence="2" id="KW-0326">Glycosidase</keyword>
<dbReference type="OrthoDB" id="2530052at2"/>
<dbReference type="PROSITE" id="PS00141">
    <property type="entry name" value="ASP_PROTEASE"/>
    <property type="match status" value="1"/>
</dbReference>
<dbReference type="PANTHER" id="PTHR12304:SF4">
    <property type="entry name" value="URIDINE NUCLEOSIDASE"/>
    <property type="match status" value="1"/>
</dbReference>
<dbReference type="GO" id="GO:0006152">
    <property type="term" value="P:purine nucleoside catabolic process"/>
    <property type="evidence" value="ECO:0007669"/>
    <property type="project" value="TreeGrafter"/>
</dbReference>
<evidence type="ECO:0000256" key="2">
    <source>
        <dbReference type="ARBA" id="ARBA00023295"/>
    </source>
</evidence>
<organism evidence="4 5">
    <name type="scientific">Termitidicoccus mucosus</name>
    <dbReference type="NCBI Taxonomy" id="1184151"/>
    <lineage>
        <taxon>Bacteria</taxon>
        <taxon>Pseudomonadati</taxon>
        <taxon>Verrucomicrobiota</taxon>
        <taxon>Opitutia</taxon>
        <taxon>Opitutales</taxon>
        <taxon>Opitutaceae</taxon>
        <taxon>Termitidicoccus</taxon>
    </lineage>
</organism>
<protein>
    <recommendedName>
        <fullName evidence="3">Inosine/uridine-preferring nucleoside hydrolase domain-containing protein</fullName>
    </recommendedName>
</protein>
<dbReference type="InterPro" id="IPR001910">
    <property type="entry name" value="Inosine/uridine_hydrolase_dom"/>
</dbReference>
<dbReference type="InterPro" id="IPR023186">
    <property type="entry name" value="IUNH"/>
</dbReference>
<dbReference type="STRING" id="1184151.AW736_18630"/>
<comment type="caution">
    <text evidence="4">The sequence shown here is derived from an EMBL/GenBank/DDBJ whole genome shotgun (WGS) entry which is preliminary data.</text>
</comment>
<evidence type="ECO:0000313" key="4">
    <source>
        <dbReference type="EMBL" id="OAM88091.1"/>
    </source>
</evidence>
<dbReference type="Gene3D" id="3.90.245.10">
    <property type="entry name" value="Ribonucleoside hydrolase-like"/>
    <property type="match status" value="1"/>
</dbReference>
<evidence type="ECO:0000256" key="1">
    <source>
        <dbReference type="ARBA" id="ARBA00022801"/>
    </source>
</evidence>
<sequence>MPAETASQPQPLRVVLDTDTFNEVDDQFALAHLCLSPDRVALEAVYAAPFFNTRSTGPADGMEKSFQEIHRVLGLLGEETAGRVFRGATSYIGGAGHPVESDAAHDLVARALDDTAPGPLHVVGIAAATNLASALLLAPEIAPRVRVTWLGGHPLAWPTAREFNLKQDARAAQILLDSGAPLTLIPCKNVAEHLRATLPELRESLPATGRIRPFLLERFADYLARKSLASKPLWDVAASAFLVNPAWLSRETVPSPRLTADLRWETAPGPRHAIQVATDVDRDTILTDLWRKLAAAP</sequence>
<dbReference type="SUPFAM" id="SSF53590">
    <property type="entry name" value="Nucleoside hydrolase"/>
    <property type="match status" value="1"/>
</dbReference>
<proteinExistence type="predicted"/>
<evidence type="ECO:0000259" key="3">
    <source>
        <dbReference type="Pfam" id="PF01156"/>
    </source>
</evidence>
<dbReference type="InterPro" id="IPR001969">
    <property type="entry name" value="Aspartic_peptidase_AS"/>
</dbReference>
<dbReference type="Pfam" id="PF01156">
    <property type="entry name" value="IU_nuc_hydro"/>
    <property type="match status" value="1"/>
</dbReference>
<dbReference type="AlphaFoldDB" id="A0A178IEN5"/>
<keyword evidence="5" id="KW-1185">Reference proteome</keyword>
<keyword evidence="1" id="KW-0378">Hydrolase</keyword>
<name>A0A178IEN5_9BACT</name>
<accession>A0A178IEN5</accession>
<reference evidence="4 5" key="1">
    <citation type="submission" date="2016-01" db="EMBL/GenBank/DDBJ databases">
        <title>High potential of lignocellulose degradation of a new Verrucomicrobia species.</title>
        <authorList>
            <person name="Wang Y."/>
            <person name="Shi Y."/>
            <person name="Qiu Z."/>
            <person name="Liu S."/>
            <person name="Yang H."/>
        </authorList>
    </citation>
    <scope>NUCLEOTIDE SEQUENCE [LARGE SCALE GENOMIC DNA]</scope>
    <source>
        <strain evidence="4 5">TSB47</strain>
    </source>
</reference>
<dbReference type="InterPro" id="IPR036452">
    <property type="entry name" value="Ribo_hydro-like"/>
</dbReference>
<dbReference type="GO" id="GO:0004190">
    <property type="term" value="F:aspartic-type endopeptidase activity"/>
    <property type="evidence" value="ECO:0007669"/>
    <property type="project" value="InterPro"/>
</dbReference>
<dbReference type="Proteomes" id="UP000078486">
    <property type="component" value="Unassembled WGS sequence"/>
</dbReference>
<dbReference type="EMBL" id="LRRQ01000144">
    <property type="protein sequence ID" value="OAM88091.1"/>
    <property type="molecule type" value="Genomic_DNA"/>
</dbReference>
<dbReference type="GO" id="GO:0005829">
    <property type="term" value="C:cytosol"/>
    <property type="evidence" value="ECO:0007669"/>
    <property type="project" value="TreeGrafter"/>
</dbReference>
<gene>
    <name evidence="4" type="ORF">AW736_18630</name>
</gene>
<evidence type="ECO:0000313" key="5">
    <source>
        <dbReference type="Proteomes" id="UP000078486"/>
    </source>
</evidence>